<dbReference type="FunFam" id="3.30.160.60:FF:000548">
    <property type="entry name" value="Zinc finger protein 423"/>
    <property type="match status" value="1"/>
</dbReference>
<evidence type="ECO:0000256" key="14">
    <source>
        <dbReference type="ARBA" id="ARBA00023015"/>
    </source>
</evidence>
<feature type="compositionally biased region" description="Gly residues" evidence="21">
    <location>
        <begin position="1227"/>
        <end position="1241"/>
    </location>
</feature>
<dbReference type="Gene3D" id="3.30.160.60">
    <property type="entry name" value="Classic Zinc Finger"/>
    <property type="match status" value="14"/>
</dbReference>
<feature type="transmembrane region" description="Helical" evidence="22">
    <location>
        <begin position="1602"/>
        <end position="1627"/>
    </location>
</feature>
<reference evidence="25" key="1">
    <citation type="submission" date="2024-04" db="EMBL/GenBank/DDBJ databases">
        <title>Salinicola lusitanus LLJ914,a marine bacterium isolated from the Okinawa Trough.</title>
        <authorList>
            <person name="Li J."/>
        </authorList>
    </citation>
    <scope>NUCLEOTIDE SEQUENCE [LARGE SCALE GENOMIC DNA]</scope>
</reference>
<keyword evidence="15" id="KW-0238">DNA-binding</keyword>
<feature type="domain" description="C2H2-type" evidence="23">
    <location>
        <begin position="405"/>
        <end position="428"/>
    </location>
</feature>
<comment type="similarity">
    <text evidence="3">Belongs to the krueppel C2H2-type zinc-finger protein family.</text>
</comment>
<feature type="compositionally biased region" description="Low complexity" evidence="21">
    <location>
        <begin position="506"/>
        <end position="520"/>
    </location>
</feature>
<evidence type="ECO:0000256" key="11">
    <source>
        <dbReference type="ARBA" id="ARBA00022782"/>
    </source>
</evidence>
<feature type="domain" description="C2H2-type" evidence="23">
    <location>
        <begin position="786"/>
        <end position="808"/>
    </location>
</feature>
<feature type="compositionally biased region" description="Low complexity" evidence="21">
    <location>
        <begin position="232"/>
        <end position="244"/>
    </location>
</feature>
<evidence type="ECO:0000313" key="25">
    <source>
        <dbReference type="Proteomes" id="UP001460270"/>
    </source>
</evidence>
<feature type="compositionally biased region" description="Low complexity" evidence="21">
    <location>
        <begin position="981"/>
        <end position="991"/>
    </location>
</feature>
<evidence type="ECO:0000256" key="12">
    <source>
        <dbReference type="ARBA" id="ARBA00022833"/>
    </source>
</evidence>
<evidence type="ECO:0000256" key="22">
    <source>
        <dbReference type="SAM" id="Phobius"/>
    </source>
</evidence>
<comment type="similarity">
    <text evidence="4">Belongs to the fatty acid desaturase CarF family.</text>
</comment>
<dbReference type="GO" id="GO:0008270">
    <property type="term" value="F:zinc ion binding"/>
    <property type="evidence" value="ECO:0007669"/>
    <property type="project" value="UniProtKB-KW"/>
</dbReference>
<evidence type="ECO:0000256" key="3">
    <source>
        <dbReference type="ARBA" id="ARBA00006991"/>
    </source>
</evidence>
<evidence type="ECO:0000259" key="23">
    <source>
        <dbReference type="PROSITE" id="PS50157"/>
    </source>
</evidence>
<feature type="domain" description="C2H2-type" evidence="23">
    <location>
        <begin position="1134"/>
        <end position="1161"/>
    </location>
</feature>
<feature type="domain" description="C2H2-type" evidence="23">
    <location>
        <begin position="847"/>
        <end position="871"/>
    </location>
</feature>
<feature type="compositionally biased region" description="Basic and acidic residues" evidence="21">
    <location>
        <begin position="1336"/>
        <end position="1353"/>
    </location>
</feature>
<evidence type="ECO:0000256" key="1">
    <source>
        <dbReference type="ARBA" id="ARBA00004123"/>
    </source>
</evidence>
<keyword evidence="19" id="KW-0539">Nucleus</keyword>
<feature type="region of interest" description="Disordered" evidence="21">
    <location>
        <begin position="976"/>
        <end position="1015"/>
    </location>
</feature>
<dbReference type="SUPFAM" id="SSF57667">
    <property type="entry name" value="beta-beta-alpha zinc fingers"/>
    <property type="match status" value="7"/>
</dbReference>
<evidence type="ECO:0000256" key="17">
    <source>
        <dbReference type="ARBA" id="ARBA00023159"/>
    </source>
</evidence>
<dbReference type="InterPro" id="IPR036236">
    <property type="entry name" value="Znf_C2H2_sf"/>
</dbReference>
<evidence type="ECO:0000256" key="13">
    <source>
        <dbReference type="ARBA" id="ARBA00022989"/>
    </source>
</evidence>
<dbReference type="FunFam" id="3.30.160.60:FF:000760">
    <property type="entry name" value="Zinc finger protein 423"/>
    <property type="match status" value="1"/>
</dbReference>
<dbReference type="FunFam" id="3.30.160.60:FF:000244">
    <property type="entry name" value="zinc finger protein 423"/>
    <property type="match status" value="1"/>
</dbReference>
<keyword evidence="6" id="KW-0678">Repressor</keyword>
<evidence type="ECO:0000256" key="19">
    <source>
        <dbReference type="ARBA" id="ARBA00023242"/>
    </source>
</evidence>
<sequence length="1799" mass="199578">MQGARYPVIHDNQRDMETVAGWGLPLSCRAVLVSDRTARDLGARSLARLGSALNKQPSHSEQEAVCWCRNRGLTRKVAPLFHRQRGAAEVRRRTDHLKGPAWLAQNADRSRTIRHDKNITEMSRRKQAKPRSVKAVEEGEASECTGPWDESSVQTEVRASRKEPKEGERAEEGDQEDHEEEREHDDDLDDDSIFTCDNCQQDFDCLAELTEHRTNHCPADGDDDPAGLSWVPSSPSSKDVASPSQMPDGCDPGMATGGEEEGGTGLPYPCQFCDKSFSRLSYLKRHEQIHSDKLPFKCTFCSRLFKHKRSRDRHVKLHTGDKKYSCQECEAAFSRSDHLKIHLKTHSSSKPFKCSVCKRGFSSTSSLQSHMQAHRKNREHLALRGDRDGGKRCTGGEGDLEQDLYMCDYCEETFSQTDELEKHVLTRHPQLSDRADLQCIHCPEIFLDEASLLTHIETQHANRKHKCPVCSEQFPSVEDVYCHLDSHRQPDSSNHSAASPDPALGSVASMSSATPDSSASLERGSTPDSTLKPSQGSERARRRGTDTAEEMGISLGHQSGGVGNNWSKVTYSCPYCSKRDFHSLAVLEIHLKTIHADKPQQSHTCQLCLETLPTLYNLNEHVRKAHRSSSRTHSGVPLSTRGIVAGSTTLEGNHAFFCNQCSMGFLTESSLTEHIQQTHCTSASGGGSGSGGGVAKLESPVLQAASQSFMEVYSCPYCTNSPIFGSLLKLTKHIKENHKNIPLANNKRQAKMADLSPASSDVEISSPKRHRLGGDSTPSVGSNGDYPCNQCDMRFSSFEGFQAHLKSHLEMLLRRQSCPQCNKEDFESQDALLQHLTVHYTTTSTQYVCESCDKQFSSVDDLQKHLLDMHTFVLYHCTLCQEVFDSKVSIQVHLAVKHSNEKKLFRCTACAWDFRKRQTCSSTSSTTIWARGRACQEDLEQALSQESAFSVERHLELKHLREKHCIFDGASITGNGGGTGSSSSQNGTPNGLTQPSKRGGSGANSGGVDRASVAASEQAEIQNMLLKSGVVGGGQSGDAANSHEASGGEEELDNSEPMYACDICGAAYTMESLLQNHRLRDHNIRPGEDDAGSRKKKADFIKGNHKCNVCSRTFFSENGLREHAQTHRGPAKHYMCPICGERFPSLLTLTEHKVTHSKSLDTGTCRICKMPLQSEEEFIEHCQMHPDLRNSLTGFRCVVCMQTVTSTLELKIHGTFHMQKLSSGSALGGGTAGGGNGGGNGSASSSPNGQLQQHKLYKCAFCLKEFKNKGELVKLDVNGLPYGLCASCMSRGTNGQSPSQGGATTPGEGGEKPLAGLRCPECGVKFESLEDLENHVQTDHPEVSPENSAKKTEASPAPKKKTYQCIKCQMTFETEREIQIHVANHMIEEGINHECKLCNQMFDSPAKLLCHLIEHSFEGMGGTFKCPVCFTVFVQANKLQQHIFAVHGQEDKIYDCSQCPQKFFFQTELQNHTLSQHAHTGQDTHRAPHFSTTSCIIDAYQLKAKAGAAGRPAERDMAASLLSETDIRHRSMAEEDPNGNEHGAAARSAAPRWGPQHAGARQLATLYSPGKRLQEWICVVLCLFLFIINFSFLVLHFSTVHIYMIILGIVLGIVTADFASGMVHWGADTWGSVDIPIIGKAFLRPFREHHIDPTAITRHDFIETNGDNCMIPILPLAYMAYKFLTYSPEALATSYPWDCYIFALAVFVTLTNQIHKWSHSYFGLPRWVRLLQDCHLVLPRKHHRIHHVSPHETYYCITTGWCNYPLDQLGFWRWMERAIEQLTGQKPRSDDMAWAKKTH</sequence>
<feature type="domain" description="C2H2-type" evidence="23">
    <location>
        <begin position="1317"/>
        <end position="1345"/>
    </location>
</feature>
<feature type="domain" description="C2H2-type" evidence="23">
    <location>
        <begin position="194"/>
        <end position="216"/>
    </location>
</feature>
<feature type="compositionally biased region" description="Acidic residues" evidence="21">
    <location>
        <begin position="173"/>
        <end position="189"/>
    </location>
</feature>
<feature type="region of interest" description="Disordered" evidence="21">
    <location>
        <begin position="485"/>
        <end position="547"/>
    </location>
</feature>
<dbReference type="PANTHER" id="PTHR24379">
    <property type="entry name" value="KRAB AND ZINC FINGER DOMAIN-CONTAINING"/>
    <property type="match status" value="1"/>
</dbReference>
<dbReference type="FunFam" id="3.30.160.60:FF:001049">
    <property type="entry name" value="zinc finger protein 319"/>
    <property type="match status" value="1"/>
</dbReference>
<keyword evidence="7 22" id="KW-0812">Transmembrane</keyword>
<keyword evidence="13 22" id="KW-1133">Transmembrane helix</keyword>
<dbReference type="FunFam" id="3.30.160.60:FF:000483">
    <property type="entry name" value="Zinc finger protein 423"/>
    <property type="match status" value="1"/>
</dbReference>
<dbReference type="PROSITE" id="PS00028">
    <property type="entry name" value="ZINC_FINGER_C2H2_1"/>
    <property type="match status" value="22"/>
</dbReference>
<proteinExistence type="inferred from homology"/>
<dbReference type="InterPro" id="IPR019547">
    <property type="entry name" value="Lipid_desat"/>
</dbReference>
<gene>
    <name evidence="24" type="ORF">WMY93_023889</name>
</gene>
<evidence type="ECO:0000256" key="7">
    <source>
        <dbReference type="ARBA" id="ARBA00022692"/>
    </source>
</evidence>
<evidence type="ECO:0000256" key="9">
    <source>
        <dbReference type="ARBA" id="ARBA00022737"/>
    </source>
</evidence>
<keyword evidence="10 20" id="KW-0863">Zinc-finger</keyword>
<feature type="domain" description="C2H2-type" evidence="23">
    <location>
        <begin position="1105"/>
        <end position="1132"/>
    </location>
</feature>
<evidence type="ECO:0000256" key="21">
    <source>
        <dbReference type="SAM" id="MobiDB-lite"/>
    </source>
</evidence>
<dbReference type="GO" id="GO:0043565">
    <property type="term" value="F:sequence-specific DNA binding"/>
    <property type="evidence" value="ECO:0007669"/>
    <property type="project" value="UniProtKB-ARBA"/>
</dbReference>
<feature type="region of interest" description="Disordered" evidence="21">
    <location>
        <begin position="754"/>
        <end position="781"/>
    </location>
</feature>
<feature type="domain" description="C2H2-type" evidence="23">
    <location>
        <begin position="437"/>
        <end position="465"/>
    </location>
</feature>
<dbReference type="Proteomes" id="UP001460270">
    <property type="component" value="Unassembled WGS sequence"/>
</dbReference>
<keyword evidence="9" id="KW-0677">Repeat</keyword>
<feature type="region of interest" description="Disordered" evidence="21">
    <location>
        <begin position="1227"/>
        <end position="1249"/>
    </location>
</feature>
<dbReference type="GO" id="GO:0016020">
    <property type="term" value="C:membrane"/>
    <property type="evidence" value="ECO:0007669"/>
    <property type="project" value="UniProtKB-SubCell"/>
</dbReference>
<keyword evidence="17" id="KW-0010">Activator</keyword>
<evidence type="ECO:0000256" key="4">
    <source>
        <dbReference type="ARBA" id="ARBA00007620"/>
    </source>
</evidence>
<evidence type="ECO:0000256" key="18">
    <source>
        <dbReference type="ARBA" id="ARBA00023163"/>
    </source>
</evidence>
<name>A0AAW0N6N5_9GOBI</name>
<dbReference type="FunFam" id="3.30.160.60:FF:000107">
    <property type="entry name" value="Zinc finger protein 521"/>
    <property type="match status" value="1"/>
</dbReference>
<evidence type="ECO:0000256" key="10">
    <source>
        <dbReference type="ARBA" id="ARBA00022771"/>
    </source>
</evidence>
<keyword evidence="5" id="KW-0217">Developmental protein</keyword>
<keyword evidence="11" id="KW-0221">Differentiation</keyword>
<keyword evidence="14" id="KW-0805">Transcription regulation</keyword>
<dbReference type="FunFam" id="3.30.160.60:FF:000167">
    <property type="entry name" value="Zinc finger protein 521"/>
    <property type="match status" value="1"/>
</dbReference>
<keyword evidence="8" id="KW-0479">Metal-binding</keyword>
<feature type="domain" description="C2H2-type" evidence="23">
    <location>
        <begin position="1393"/>
        <end position="1420"/>
    </location>
</feature>
<dbReference type="PANTHER" id="PTHR24379:SF128">
    <property type="entry name" value="C2H2-TYPE DOMAIN-CONTAINING PROTEIN"/>
    <property type="match status" value="1"/>
</dbReference>
<accession>A0AAW0N6N5</accession>
<feature type="transmembrane region" description="Helical" evidence="22">
    <location>
        <begin position="1573"/>
        <end position="1595"/>
    </location>
</feature>
<feature type="domain" description="C2H2-type" evidence="23">
    <location>
        <begin position="1059"/>
        <end position="1086"/>
    </location>
</feature>
<dbReference type="PROSITE" id="PS50157">
    <property type="entry name" value="ZINC_FINGER_C2H2_2"/>
    <property type="match status" value="19"/>
</dbReference>
<evidence type="ECO:0000256" key="8">
    <source>
        <dbReference type="ARBA" id="ARBA00022723"/>
    </source>
</evidence>
<evidence type="ECO:0000256" key="16">
    <source>
        <dbReference type="ARBA" id="ARBA00023136"/>
    </source>
</evidence>
<feature type="domain" description="C2H2-type" evidence="23">
    <location>
        <begin position="1454"/>
        <end position="1484"/>
    </location>
</feature>
<dbReference type="Pfam" id="PF13912">
    <property type="entry name" value="zf-C2H2_6"/>
    <property type="match status" value="4"/>
</dbReference>
<feature type="region of interest" description="Disordered" evidence="21">
    <location>
        <begin position="217"/>
        <end position="261"/>
    </location>
</feature>
<dbReference type="InterPro" id="IPR013087">
    <property type="entry name" value="Znf_C2H2_type"/>
</dbReference>
<feature type="compositionally biased region" description="Basic and acidic residues" evidence="21">
    <location>
        <begin position="108"/>
        <end position="124"/>
    </location>
</feature>
<feature type="domain" description="C2H2-type" evidence="23">
    <location>
        <begin position="1424"/>
        <end position="1452"/>
    </location>
</feature>
<feature type="region of interest" description="Disordered" evidence="21">
    <location>
        <begin position="1336"/>
        <end position="1356"/>
    </location>
</feature>
<evidence type="ECO:0000256" key="2">
    <source>
        <dbReference type="ARBA" id="ARBA00004141"/>
    </source>
</evidence>
<dbReference type="Pfam" id="PF10520">
    <property type="entry name" value="Lipid_desat"/>
    <property type="match status" value="1"/>
</dbReference>
<feature type="domain" description="C2H2-type" evidence="23">
    <location>
        <begin position="1363"/>
        <end position="1390"/>
    </location>
</feature>
<feature type="domain" description="C2H2-type" evidence="23">
    <location>
        <begin position="268"/>
        <end position="295"/>
    </location>
</feature>
<dbReference type="EMBL" id="JBBPFD010000017">
    <property type="protein sequence ID" value="KAK7891926.1"/>
    <property type="molecule type" value="Genomic_DNA"/>
</dbReference>
<feature type="domain" description="C2H2-type" evidence="23">
    <location>
        <begin position="296"/>
        <end position="323"/>
    </location>
</feature>
<dbReference type="Pfam" id="PF00096">
    <property type="entry name" value="zf-C2H2"/>
    <property type="match status" value="7"/>
</dbReference>
<feature type="domain" description="C2H2-type" evidence="23">
    <location>
        <begin position="656"/>
        <end position="684"/>
    </location>
</feature>
<feature type="compositionally biased region" description="Polar residues" evidence="21">
    <location>
        <begin position="526"/>
        <end position="537"/>
    </location>
</feature>
<feature type="region of interest" description="Disordered" evidence="21">
    <location>
        <begin position="1532"/>
        <end position="1553"/>
    </location>
</feature>
<evidence type="ECO:0000256" key="6">
    <source>
        <dbReference type="ARBA" id="ARBA00022491"/>
    </source>
</evidence>
<feature type="region of interest" description="Disordered" evidence="21">
    <location>
        <begin position="1029"/>
        <end position="1054"/>
    </location>
</feature>
<keyword evidence="12" id="KW-0862">Zinc</keyword>
<evidence type="ECO:0000313" key="24">
    <source>
        <dbReference type="EMBL" id="KAK7891926.1"/>
    </source>
</evidence>
<dbReference type="SMART" id="SM00355">
    <property type="entry name" value="ZnF_C2H2"/>
    <property type="match status" value="26"/>
</dbReference>
<feature type="domain" description="C2H2-type" evidence="23">
    <location>
        <begin position="875"/>
        <end position="903"/>
    </location>
</feature>
<feature type="domain" description="C2H2-type" evidence="23">
    <location>
        <begin position="324"/>
        <end position="351"/>
    </location>
</feature>
<dbReference type="FunFam" id="3.30.160.60:FF:004063">
    <property type="entry name" value="Zinc finger protein 423"/>
    <property type="match status" value="1"/>
</dbReference>
<keyword evidence="18" id="KW-0804">Transcription</keyword>
<dbReference type="GO" id="GO:0005634">
    <property type="term" value="C:nucleus"/>
    <property type="evidence" value="ECO:0007669"/>
    <property type="project" value="UniProtKB-SubCell"/>
</dbReference>
<feature type="region of interest" description="Disordered" evidence="21">
    <location>
        <begin position="104"/>
        <end position="189"/>
    </location>
</feature>
<feature type="compositionally biased region" description="Basic and acidic residues" evidence="21">
    <location>
        <begin position="158"/>
        <end position="172"/>
    </location>
</feature>
<protein>
    <recommendedName>
        <fullName evidence="23">C2H2-type domain-containing protein</fullName>
    </recommendedName>
</protein>
<comment type="caution">
    <text evidence="24">The sequence shown here is derived from an EMBL/GenBank/DDBJ whole genome shotgun (WGS) entry which is preliminary data.</text>
</comment>
<keyword evidence="16 22" id="KW-0472">Membrane</keyword>
<keyword evidence="25" id="KW-1185">Reference proteome</keyword>
<evidence type="ECO:0000256" key="20">
    <source>
        <dbReference type="PROSITE-ProRule" id="PRU00042"/>
    </source>
</evidence>
<dbReference type="GO" id="GO:0045892">
    <property type="term" value="P:negative regulation of DNA-templated transcription"/>
    <property type="evidence" value="ECO:0007669"/>
    <property type="project" value="UniProtKB-ARBA"/>
</dbReference>
<evidence type="ECO:0000256" key="15">
    <source>
        <dbReference type="ARBA" id="ARBA00023125"/>
    </source>
</evidence>
<organism evidence="24 25">
    <name type="scientific">Mugilogobius chulae</name>
    <name type="common">yellowstripe goby</name>
    <dbReference type="NCBI Taxonomy" id="88201"/>
    <lineage>
        <taxon>Eukaryota</taxon>
        <taxon>Metazoa</taxon>
        <taxon>Chordata</taxon>
        <taxon>Craniata</taxon>
        <taxon>Vertebrata</taxon>
        <taxon>Euteleostomi</taxon>
        <taxon>Actinopterygii</taxon>
        <taxon>Neopterygii</taxon>
        <taxon>Teleostei</taxon>
        <taxon>Neoteleostei</taxon>
        <taxon>Acanthomorphata</taxon>
        <taxon>Gobiaria</taxon>
        <taxon>Gobiiformes</taxon>
        <taxon>Gobioidei</taxon>
        <taxon>Gobiidae</taxon>
        <taxon>Gobionellinae</taxon>
        <taxon>Mugilogobius</taxon>
    </lineage>
</organism>
<evidence type="ECO:0000256" key="5">
    <source>
        <dbReference type="ARBA" id="ARBA00022473"/>
    </source>
</evidence>
<dbReference type="FunFam" id="3.30.160.60:FF:000468">
    <property type="entry name" value="B-cell lymphoma 6 protein-like"/>
    <property type="match status" value="1"/>
</dbReference>
<comment type="subcellular location">
    <subcellularLocation>
        <location evidence="2">Membrane</location>
        <topology evidence="2">Multi-pass membrane protein</topology>
    </subcellularLocation>
    <subcellularLocation>
        <location evidence="1">Nucleus</location>
    </subcellularLocation>
</comment>
<feature type="domain" description="C2H2-type" evidence="23">
    <location>
        <begin position="352"/>
        <end position="379"/>
    </location>
</feature>